<dbReference type="EMBL" id="SBLB01000001">
    <property type="protein sequence ID" value="RYC71124.1"/>
    <property type="molecule type" value="Genomic_DNA"/>
</dbReference>
<evidence type="ECO:0000313" key="2">
    <source>
        <dbReference type="EMBL" id="RYC71124.1"/>
    </source>
</evidence>
<keyword evidence="1" id="KW-0732">Signal</keyword>
<organism evidence="2 3">
    <name type="scientific">Spirosoma sordidisoli</name>
    <dbReference type="NCBI Taxonomy" id="2502893"/>
    <lineage>
        <taxon>Bacteria</taxon>
        <taxon>Pseudomonadati</taxon>
        <taxon>Bacteroidota</taxon>
        <taxon>Cytophagia</taxon>
        <taxon>Cytophagales</taxon>
        <taxon>Cytophagaceae</taxon>
        <taxon>Spirosoma</taxon>
    </lineage>
</organism>
<sequence>MKSRVIFASLILGLGLTISQADAATTTNTDDSPAANKPASAMLVNGSQTQFAAYVGQNFAKFAQTTNWVNFMSTISLYNQNPAAVLKLSPARRLEFNQAVAQLNNQLAKGKNTEASRWITQANHTARMINYLWDVERSNSEGSDIQ</sequence>
<feature type="chain" id="PRO_5020693120" evidence="1">
    <location>
        <begin position="24"/>
        <end position="146"/>
    </location>
</feature>
<evidence type="ECO:0000256" key="1">
    <source>
        <dbReference type="SAM" id="SignalP"/>
    </source>
</evidence>
<keyword evidence="3" id="KW-1185">Reference proteome</keyword>
<protein>
    <submittedName>
        <fullName evidence="2">Uncharacterized protein</fullName>
    </submittedName>
</protein>
<dbReference type="Proteomes" id="UP000290407">
    <property type="component" value="Unassembled WGS sequence"/>
</dbReference>
<reference evidence="2 3" key="1">
    <citation type="submission" date="2019-01" db="EMBL/GenBank/DDBJ databases">
        <title>Spirosoma flava sp. nov., a propanil-degrading bacterium isolated from herbicide-contaminated soil.</title>
        <authorList>
            <person name="Zhang L."/>
            <person name="Jiang J.-D."/>
        </authorList>
    </citation>
    <scope>NUCLEOTIDE SEQUENCE [LARGE SCALE GENOMIC DNA]</scope>
    <source>
        <strain evidence="2 3">TY50</strain>
    </source>
</reference>
<dbReference type="RefSeq" id="WP_077920205.1">
    <property type="nucleotide sequence ID" value="NZ_SBLB01000001.1"/>
</dbReference>
<evidence type="ECO:0000313" key="3">
    <source>
        <dbReference type="Proteomes" id="UP000290407"/>
    </source>
</evidence>
<accession>A0A4Q2UNX1</accession>
<comment type="caution">
    <text evidence="2">The sequence shown here is derived from an EMBL/GenBank/DDBJ whole genome shotgun (WGS) entry which is preliminary data.</text>
</comment>
<gene>
    <name evidence="2" type="ORF">EQG79_02980</name>
</gene>
<name>A0A4Q2UNX1_9BACT</name>
<proteinExistence type="predicted"/>
<feature type="signal peptide" evidence="1">
    <location>
        <begin position="1"/>
        <end position="23"/>
    </location>
</feature>
<dbReference type="AlphaFoldDB" id="A0A4Q2UNX1"/>